<dbReference type="GeneID" id="79984091"/>
<gene>
    <name evidence="1" type="ORF">CLSA_c28260</name>
</gene>
<name>U5MT75_CLOSA</name>
<dbReference type="EMBL" id="CP006721">
    <property type="protein sequence ID" value="AGX43795.1"/>
    <property type="molecule type" value="Genomic_DNA"/>
</dbReference>
<dbReference type="KEGG" id="csb:CLSA_c28260"/>
<evidence type="ECO:0000313" key="1">
    <source>
        <dbReference type="EMBL" id="AGX43795.1"/>
    </source>
</evidence>
<sequence>MGDNVQMSFIKVESSTYIIVNSFVNTALVRIQKQQDKQESSESK</sequence>
<accession>U5MT75</accession>
<dbReference type="PATRIC" id="fig|1345695.3.peg.2805"/>
<dbReference type="HOGENOM" id="CLU_3214571_0_0_9"/>
<protein>
    <submittedName>
        <fullName evidence="1">Uncharacterized protein</fullName>
    </submittedName>
</protein>
<reference evidence="1 2" key="1">
    <citation type="journal article" date="2013" name="Genome Announc.">
        <title>Complete Genome Sequence of the Solvent Producer Clostridium saccharobutylicum NCP262 (DSM 13864).</title>
        <authorList>
            <person name="Poehlein A."/>
            <person name="Hartwich K."/>
            <person name="Krabben P."/>
            <person name="Ehrenreich A."/>
            <person name="Liebl W."/>
            <person name="Durre P."/>
            <person name="Gottschalk G."/>
            <person name="Daniel R."/>
        </authorList>
    </citation>
    <scope>NUCLEOTIDE SEQUENCE [LARGE SCALE GENOMIC DNA]</scope>
    <source>
        <strain evidence="1">DSM 13864</strain>
    </source>
</reference>
<dbReference type="RefSeq" id="WP_022746940.1">
    <property type="nucleotide sequence ID" value="NC_022571.1"/>
</dbReference>
<proteinExistence type="predicted"/>
<dbReference type="AlphaFoldDB" id="U5MT75"/>
<dbReference type="Proteomes" id="UP000017118">
    <property type="component" value="Chromosome"/>
</dbReference>
<keyword evidence="2" id="KW-1185">Reference proteome</keyword>
<organism evidence="1 2">
    <name type="scientific">Clostridium saccharobutylicum DSM 13864</name>
    <dbReference type="NCBI Taxonomy" id="1345695"/>
    <lineage>
        <taxon>Bacteria</taxon>
        <taxon>Bacillati</taxon>
        <taxon>Bacillota</taxon>
        <taxon>Clostridia</taxon>
        <taxon>Eubacteriales</taxon>
        <taxon>Clostridiaceae</taxon>
        <taxon>Clostridium</taxon>
    </lineage>
</organism>
<evidence type="ECO:0000313" key="2">
    <source>
        <dbReference type="Proteomes" id="UP000017118"/>
    </source>
</evidence>